<name>A0A409YKS9_9AGAR</name>
<feature type="chain" id="PRO_5019289401" description="pyranose dehydrogenase (acceptor)" evidence="21">
    <location>
        <begin position="20"/>
        <end position="610"/>
    </location>
</feature>
<dbReference type="InterPro" id="IPR012132">
    <property type="entry name" value="GMC_OxRdtase"/>
</dbReference>
<dbReference type="PANTHER" id="PTHR11552:SF201">
    <property type="entry name" value="GLUCOSE-METHANOL-CHOLINE OXIDOREDUCTASE N-TERMINAL DOMAIN-CONTAINING PROTEIN"/>
    <property type="match status" value="1"/>
</dbReference>
<evidence type="ECO:0000313" key="24">
    <source>
        <dbReference type="EMBL" id="PPR03689.1"/>
    </source>
</evidence>
<comment type="catalytic activity">
    <reaction evidence="14">
        <text>pyranose + acceptor = pyranos-2,3-diulose + reduced acceptor.</text>
        <dbReference type="EC" id="1.1.99.29"/>
    </reaction>
</comment>
<evidence type="ECO:0000256" key="20">
    <source>
        <dbReference type="RuleBase" id="RU003968"/>
    </source>
</evidence>
<dbReference type="AlphaFoldDB" id="A0A409YKS9"/>
<dbReference type="Pfam" id="PF05199">
    <property type="entry name" value="GMC_oxred_C"/>
    <property type="match status" value="1"/>
</dbReference>
<evidence type="ECO:0000256" key="7">
    <source>
        <dbReference type="ARBA" id="ARBA00022630"/>
    </source>
</evidence>
<proteinExistence type="inferred from homology"/>
<evidence type="ECO:0000256" key="10">
    <source>
        <dbReference type="ARBA" id="ARBA00023002"/>
    </source>
</evidence>
<evidence type="ECO:0000256" key="1">
    <source>
        <dbReference type="ARBA" id="ARBA00001974"/>
    </source>
</evidence>
<comment type="catalytic activity">
    <reaction evidence="16">
        <text>a pyranoside + acceptor = a pyranosid-3-ulose + reduced acceptor.</text>
        <dbReference type="EC" id="1.1.99.29"/>
    </reaction>
</comment>
<dbReference type="InterPro" id="IPR007867">
    <property type="entry name" value="GMC_OxRtase_C"/>
</dbReference>
<dbReference type="Gene3D" id="4.10.450.10">
    <property type="entry name" value="Glucose Oxidase, domain 2"/>
    <property type="match status" value="1"/>
</dbReference>
<evidence type="ECO:0000256" key="3">
    <source>
        <dbReference type="ARBA" id="ARBA00010790"/>
    </source>
</evidence>
<dbReference type="Gene3D" id="3.50.50.60">
    <property type="entry name" value="FAD/NAD(P)-binding domain"/>
    <property type="match status" value="1"/>
</dbReference>
<dbReference type="Gene3D" id="3.30.560.10">
    <property type="entry name" value="Glucose Oxidase, domain 3"/>
    <property type="match status" value="1"/>
</dbReference>
<feature type="active site" description="Proton donor" evidence="18">
    <location>
        <position position="546"/>
    </location>
</feature>
<keyword evidence="10" id="KW-0560">Oxidoreductase</keyword>
<dbReference type="Proteomes" id="UP000284842">
    <property type="component" value="Unassembled WGS sequence"/>
</dbReference>
<dbReference type="EMBL" id="NHTK01001033">
    <property type="protein sequence ID" value="PPR03689.1"/>
    <property type="molecule type" value="Genomic_DNA"/>
</dbReference>
<evidence type="ECO:0000256" key="17">
    <source>
        <dbReference type="ARBA" id="ARBA00034059"/>
    </source>
</evidence>
<keyword evidence="7 20" id="KW-0285">Flavoprotein</keyword>
<evidence type="ECO:0000256" key="9">
    <source>
        <dbReference type="ARBA" id="ARBA00022827"/>
    </source>
</evidence>
<dbReference type="GO" id="GO:0050660">
    <property type="term" value="F:flavin adenine dinucleotide binding"/>
    <property type="evidence" value="ECO:0007669"/>
    <property type="project" value="InterPro"/>
</dbReference>
<feature type="domain" description="Glucose-methanol-choline oxidoreductase N-terminal" evidence="23">
    <location>
        <begin position="314"/>
        <end position="328"/>
    </location>
</feature>
<evidence type="ECO:0000256" key="16">
    <source>
        <dbReference type="ARBA" id="ARBA00034050"/>
    </source>
</evidence>
<keyword evidence="9 19" id="KW-0274">FAD</keyword>
<dbReference type="PROSITE" id="PS00624">
    <property type="entry name" value="GMC_OXRED_2"/>
    <property type="match status" value="1"/>
</dbReference>
<dbReference type="OrthoDB" id="269227at2759"/>
<dbReference type="SUPFAM" id="SSF54373">
    <property type="entry name" value="FAD-linked reductases, C-terminal domain"/>
    <property type="match status" value="1"/>
</dbReference>
<keyword evidence="6" id="KW-0964">Secreted</keyword>
<dbReference type="SUPFAM" id="SSF51905">
    <property type="entry name" value="FAD/NAD(P)-binding domain"/>
    <property type="match status" value="1"/>
</dbReference>
<keyword evidence="25" id="KW-1185">Reference proteome</keyword>
<evidence type="ECO:0000256" key="14">
    <source>
        <dbReference type="ARBA" id="ARBA00034010"/>
    </source>
</evidence>
<evidence type="ECO:0000256" key="2">
    <source>
        <dbReference type="ARBA" id="ARBA00004613"/>
    </source>
</evidence>
<evidence type="ECO:0000259" key="22">
    <source>
        <dbReference type="PROSITE" id="PS00623"/>
    </source>
</evidence>
<sequence length="610" mass="65773">MSSLLHFILLAFTPSLILSSQMAQERSFGVTADPTLPDGKSFDYIIVGGGLTGTTVASRLAENTSVTVLLVEAGADNRNDSRVYDMYRYGDAFGSELTWNWPTDQERSMMGGKTLGGSSSINGAAYTRGLSAQYDVWQQLLEPSEADVGWNWQGVWKYMKKSESFTPPSKEQALKGAQSVNSYHGFSGPVHVAFPQEMFGGPQQTAFVDTLINLTNINHSKDLNGGHPNCVSLTPLTINPHDDDHRSSSAMAYLTPVETVRTNWLTLTNHMVTKIKWKEGGIPLTASGIEFAPTTGGATRYTAHARREIILGAGAVQTPVLLQFSGIGDSAVLDPLGITTRLDLKTVGKNLQEQTMSQMGAKGNGFDVGGRGPSDVIAFPNLYQVFGSAAPTIVKKIQSSLASWASAQAESALNAAALQTIYHAQADVIINKKAPIVEVFSDTGAPDDLGLLIWNLLPFSRGSVQIKDTDPFQQPAINVNYFTVDVDMDVQINAARLGRKILSTGPMGALSVGETIPGDQVPDNNERGSDEDWKKWIQDNFNTVSHPVGTASMMRRNLGGVVDAQLKVYDTTNVRVVDASMMPTQISAHLSATLYGVAEKAADLIKASWH</sequence>
<dbReference type="GO" id="GO:0033718">
    <property type="term" value="F:pyranose dehydrogenase (acceptor) activity"/>
    <property type="evidence" value="ECO:0007669"/>
    <property type="project" value="UniProtKB-EC"/>
</dbReference>
<feature type="active site" description="Proton acceptor" evidence="18">
    <location>
        <position position="589"/>
    </location>
</feature>
<evidence type="ECO:0000256" key="19">
    <source>
        <dbReference type="PIRSR" id="PIRSR000137-2"/>
    </source>
</evidence>
<reference evidence="24 25" key="1">
    <citation type="journal article" date="2018" name="Evol. Lett.">
        <title>Horizontal gene cluster transfer increased hallucinogenic mushroom diversity.</title>
        <authorList>
            <person name="Reynolds H.T."/>
            <person name="Vijayakumar V."/>
            <person name="Gluck-Thaler E."/>
            <person name="Korotkin H.B."/>
            <person name="Matheny P.B."/>
            <person name="Slot J.C."/>
        </authorList>
    </citation>
    <scope>NUCLEOTIDE SEQUENCE [LARGE SCALE GENOMIC DNA]</scope>
    <source>
        <strain evidence="24 25">2629</strain>
    </source>
</reference>
<dbReference type="Pfam" id="PF00732">
    <property type="entry name" value="GMC_oxred_N"/>
    <property type="match status" value="1"/>
</dbReference>
<evidence type="ECO:0000256" key="4">
    <source>
        <dbReference type="ARBA" id="ARBA00011245"/>
    </source>
</evidence>
<dbReference type="STRING" id="181874.A0A409YKS9"/>
<keyword evidence="8 21" id="KW-0732">Signal</keyword>
<evidence type="ECO:0000313" key="25">
    <source>
        <dbReference type="Proteomes" id="UP000284842"/>
    </source>
</evidence>
<accession>A0A409YKS9</accession>
<comment type="subcellular location">
    <subcellularLocation>
        <location evidence="2">Secreted</location>
    </subcellularLocation>
</comment>
<feature type="domain" description="Glucose-methanol-choline oxidoreductase N-terminal" evidence="22">
    <location>
        <begin position="112"/>
        <end position="135"/>
    </location>
</feature>
<evidence type="ECO:0000256" key="18">
    <source>
        <dbReference type="PIRSR" id="PIRSR000137-1"/>
    </source>
</evidence>
<evidence type="ECO:0000256" key="8">
    <source>
        <dbReference type="ARBA" id="ARBA00022729"/>
    </source>
</evidence>
<gene>
    <name evidence="24" type="ORF">CVT24_007410</name>
</gene>
<dbReference type="EC" id="1.1.99.29" evidence="5"/>
<evidence type="ECO:0000256" key="21">
    <source>
        <dbReference type="SAM" id="SignalP"/>
    </source>
</evidence>
<evidence type="ECO:0000256" key="15">
    <source>
        <dbReference type="ARBA" id="ARBA00034029"/>
    </source>
</evidence>
<keyword evidence="11" id="KW-0325">Glycoprotein</keyword>
<evidence type="ECO:0000256" key="5">
    <source>
        <dbReference type="ARBA" id="ARBA00013177"/>
    </source>
</evidence>
<dbReference type="InterPro" id="IPR036188">
    <property type="entry name" value="FAD/NAD-bd_sf"/>
</dbReference>
<dbReference type="GO" id="GO:0005576">
    <property type="term" value="C:extracellular region"/>
    <property type="evidence" value="ECO:0007669"/>
    <property type="project" value="UniProtKB-SubCell"/>
</dbReference>
<comment type="cofactor">
    <cofactor evidence="1 19">
        <name>FAD</name>
        <dbReference type="ChEBI" id="CHEBI:57692"/>
    </cofactor>
</comment>
<comment type="function">
    <text evidence="12">Catalyzes the single-oxidation or sequential double oxidation reaction of carbohydrates primarily at carbon-2 and/or carbon-3 with the concomitant reduction of the flavin. The enzyme exhibits a broad sugar substrate specificity, oxidizing different aldopyranoses to the corresponding C-1, C-2, C-3 or C-1,2, C-2,3 and C-3,4 (di)dehydro sugars with substrate-specific regioselectivity. Accepts only a narrow range of electron acceptors such as substituted benzoquinones and complexed metal ions and reacts extremely slowly with O(2) as acceptor. May play a role in the natural recycling of plant matter by oxidizing all major monosaccharides in lignocellulose and by reducing quinone compounds or reactive radical species generated during lignin depolymerization.</text>
</comment>
<comment type="caution">
    <text evidence="24">The sequence shown here is derived from an EMBL/GenBank/DDBJ whole genome shotgun (WGS) entry which is preliminary data.</text>
</comment>
<feature type="signal peptide" evidence="21">
    <location>
        <begin position="1"/>
        <end position="19"/>
    </location>
</feature>
<comment type="catalytic activity">
    <reaction evidence="17">
        <text>a pyranoside + acceptor = a pyranosid-3,4-diulose + reduced acceptor.</text>
        <dbReference type="EC" id="1.1.99.29"/>
    </reaction>
</comment>
<dbReference type="PIRSF" id="PIRSF000137">
    <property type="entry name" value="Alcohol_oxidase"/>
    <property type="match status" value="1"/>
</dbReference>
<dbReference type="InterPro" id="IPR000172">
    <property type="entry name" value="GMC_OxRdtase_N"/>
</dbReference>
<evidence type="ECO:0000256" key="6">
    <source>
        <dbReference type="ARBA" id="ARBA00022525"/>
    </source>
</evidence>
<dbReference type="PROSITE" id="PS00623">
    <property type="entry name" value="GMC_OXRED_1"/>
    <property type="match status" value="1"/>
</dbReference>
<comment type="similarity">
    <text evidence="3 20">Belongs to the GMC oxidoreductase family.</text>
</comment>
<evidence type="ECO:0000256" key="13">
    <source>
        <dbReference type="ARBA" id="ARBA00033986"/>
    </source>
</evidence>
<dbReference type="InParanoid" id="A0A409YKS9"/>
<evidence type="ECO:0000259" key="23">
    <source>
        <dbReference type="PROSITE" id="PS00624"/>
    </source>
</evidence>
<comment type="subunit">
    <text evidence="4">Monomer.</text>
</comment>
<comment type="catalytic activity">
    <reaction evidence="15">
        <text>pyranose + acceptor = pyranos-3-ulose + reduced acceptor.</text>
        <dbReference type="EC" id="1.1.99.29"/>
    </reaction>
</comment>
<protein>
    <recommendedName>
        <fullName evidence="5">pyranose dehydrogenase (acceptor)</fullName>
        <ecNumber evidence="5">1.1.99.29</ecNumber>
    </recommendedName>
</protein>
<feature type="binding site" evidence="19">
    <location>
        <position position="272"/>
    </location>
    <ligand>
        <name>FAD</name>
        <dbReference type="ChEBI" id="CHEBI:57692"/>
    </ligand>
</feature>
<organism evidence="24 25">
    <name type="scientific">Panaeolus cyanescens</name>
    <dbReference type="NCBI Taxonomy" id="181874"/>
    <lineage>
        <taxon>Eukaryota</taxon>
        <taxon>Fungi</taxon>
        <taxon>Dikarya</taxon>
        <taxon>Basidiomycota</taxon>
        <taxon>Agaricomycotina</taxon>
        <taxon>Agaricomycetes</taxon>
        <taxon>Agaricomycetidae</taxon>
        <taxon>Agaricales</taxon>
        <taxon>Agaricineae</taxon>
        <taxon>Galeropsidaceae</taxon>
        <taxon>Panaeolus</taxon>
    </lineage>
</organism>
<comment type="catalytic activity">
    <reaction evidence="13">
        <text>pyranose + acceptor = pyranos-2-ulose + reduced acceptor.</text>
        <dbReference type="EC" id="1.1.99.29"/>
    </reaction>
</comment>
<evidence type="ECO:0000256" key="12">
    <source>
        <dbReference type="ARBA" id="ARBA00024699"/>
    </source>
</evidence>
<dbReference type="PANTHER" id="PTHR11552">
    <property type="entry name" value="GLUCOSE-METHANOL-CHOLINE GMC OXIDOREDUCTASE"/>
    <property type="match status" value="1"/>
</dbReference>
<dbReference type="InterPro" id="IPR027424">
    <property type="entry name" value="Glucose_Oxidase_domain_2"/>
</dbReference>
<evidence type="ECO:0000256" key="11">
    <source>
        <dbReference type="ARBA" id="ARBA00023180"/>
    </source>
</evidence>